<evidence type="ECO:0000256" key="5">
    <source>
        <dbReference type="RuleBase" id="RU000383"/>
    </source>
</evidence>
<feature type="domain" description="Cyclin-like" evidence="6">
    <location>
        <begin position="78"/>
        <end position="164"/>
    </location>
</feature>
<sequence>MSTSPDQYQAKRERISDLKSNDLSLVGMELRSHSNTMEEYSKSILYCHLELENIYKPLPALISQQPEIKAKMRYLVIDYLLDIINKYQLSHETFFTTINIMDRYSSVRIVRKNQYQLVGLCCLWISSKYHEKKSKIPPLDHLIKLCCNCYNKKLFLEMEKHVLSSIDWCLSSNLENLLDLIISKQEQQQKQSSSPVDLSDLKECCIYMCSLAQFGKISLHHKASIVACASLSLSLKALNSNTTSLLNNNLEVSLVRLLFNAVPSSMVTKSKTPAVLKLKTFYKELMMISSSPLNRIDNNEQLLTPPGSSKSSVIDAGINNYIVIPTTPLANEISSINDPAHISIYPSPVDINTNNDSGNPITPPQSESSIKRKFEYEDESFNEYNSVSKRFHYDSTEFFYEN</sequence>
<dbReference type="OrthoDB" id="5590282at2759"/>
<accession>A0A1E4U192</accession>
<protein>
    <recommendedName>
        <fullName evidence="6">Cyclin-like domain-containing protein</fullName>
    </recommendedName>
</protein>
<dbReference type="EMBL" id="KV454011">
    <property type="protein sequence ID" value="ODV97739.1"/>
    <property type="molecule type" value="Genomic_DNA"/>
</dbReference>
<evidence type="ECO:0000313" key="8">
    <source>
        <dbReference type="Proteomes" id="UP000094236"/>
    </source>
</evidence>
<dbReference type="InterPro" id="IPR039361">
    <property type="entry name" value="Cyclin"/>
</dbReference>
<dbReference type="InterPro" id="IPR006671">
    <property type="entry name" value="Cyclin_N"/>
</dbReference>
<reference evidence="8" key="1">
    <citation type="submission" date="2016-05" db="EMBL/GenBank/DDBJ databases">
        <title>Comparative genomics of biotechnologically important yeasts.</title>
        <authorList>
            <consortium name="DOE Joint Genome Institute"/>
            <person name="Riley R."/>
            <person name="Haridas S."/>
            <person name="Wolfe K.H."/>
            <person name="Lopes M.R."/>
            <person name="Hittinger C.T."/>
            <person name="Goker M."/>
            <person name="Salamov A."/>
            <person name="Wisecaver J."/>
            <person name="Long T.M."/>
            <person name="Aerts A.L."/>
            <person name="Barry K."/>
            <person name="Choi C."/>
            <person name="Clum A."/>
            <person name="Coughlan A.Y."/>
            <person name="Deshpande S."/>
            <person name="Douglass A.P."/>
            <person name="Hanson S.J."/>
            <person name="Klenk H.-P."/>
            <person name="Labutti K."/>
            <person name="Lapidus A."/>
            <person name="Lindquist E."/>
            <person name="Lipzen A."/>
            <person name="Meier-Kolthoff J.P."/>
            <person name="Ohm R.A."/>
            <person name="Otillar R.P."/>
            <person name="Pangilinan J."/>
            <person name="Peng Y."/>
            <person name="Rokas A."/>
            <person name="Rosa C.A."/>
            <person name="Scheuner C."/>
            <person name="Sibirny A.A."/>
            <person name="Slot J.C."/>
            <person name="Stielow J.B."/>
            <person name="Sun H."/>
            <person name="Kurtzman C.P."/>
            <person name="Blackwell M."/>
            <person name="Grigoriev I.V."/>
            <person name="Jeffries T.W."/>
        </authorList>
    </citation>
    <scope>NUCLEOTIDE SEQUENCE [LARGE SCALE GENOMIC DNA]</scope>
    <source>
        <strain evidence="8">NRRL Y-2460</strain>
    </source>
</reference>
<dbReference type="InterPro" id="IPR036915">
    <property type="entry name" value="Cyclin-like_sf"/>
</dbReference>
<evidence type="ECO:0000256" key="4">
    <source>
        <dbReference type="ARBA" id="ARBA00023306"/>
    </source>
</evidence>
<proteinExistence type="inferred from homology"/>
<evidence type="ECO:0000256" key="1">
    <source>
        <dbReference type="ARBA" id="ARBA00008742"/>
    </source>
</evidence>
<evidence type="ECO:0000313" key="7">
    <source>
        <dbReference type="EMBL" id="ODV97739.1"/>
    </source>
</evidence>
<dbReference type="Pfam" id="PF00134">
    <property type="entry name" value="Cyclin_N"/>
    <property type="match status" value="1"/>
</dbReference>
<keyword evidence="3 5" id="KW-0195">Cyclin</keyword>
<dbReference type="GO" id="GO:0051726">
    <property type="term" value="P:regulation of cell cycle"/>
    <property type="evidence" value="ECO:0007669"/>
    <property type="project" value="UniProtKB-ARBA"/>
</dbReference>
<dbReference type="InterPro" id="IPR013763">
    <property type="entry name" value="Cyclin-like_dom"/>
</dbReference>
<dbReference type="GO" id="GO:0051301">
    <property type="term" value="P:cell division"/>
    <property type="evidence" value="ECO:0007669"/>
    <property type="project" value="UniProtKB-KW"/>
</dbReference>
<dbReference type="Gene3D" id="1.10.472.10">
    <property type="entry name" value="Cyclin-like"/>
    <property type="match status" value="2"/>
</dbReference>
<keyword evidence="8" id="KW-1185">Reference proteome</keyword>
<dbReference type="SMART" id="SM00385">
    <property type="entry name" value="CYCLIN"/>
    <property type="match status" value="1"/>
</dbReference>
<evidence type="ECO:0000256" key="3">
    <source>
        <dbReference type="ARBA" id="ARBA00023127"/>
    </source>
</evidence>
<dbReference type="GO" id="GO:0016538">
    <property type="term" value="F:cyclin-dependent protein serine/threonine kinase regulator activity"/>
    <property type="evidence" value="ECO:0007669"/>
    <property type="project" value="UniProtKB-ARBA"/>
</dbReference>
<comment type="similarity">
    <text evidence="1 5">Belongs to the cyclin family.</text>
</comment>
<dbReference type="FunFam" id="1.10.472.10:FF:000010">
    <property type="entry name" value="G1/S-specific cyclin Cln1"/>
    <property type="match status" value="1"/>
</dbReference>
<dbReference type="PROSITE" id="PS00292">
    <property type="entry name" value="CYCLINS"/>
    <property type="match status" value="1"/>
</dbReference>
<dbReference type="GO" id="GO:0044843">
    <property type="term" value="P:cell cycle G1/S phase transition"/>
    <property type="evidence" value="ECO:0007669"/>
    <property type="project" value="UniProtKB-ARBA"/>
</dbReference>
<dbReference type="PANTHER" id="PTHR10177">
    <property type="entry name" value="CYCLINS"/>
    <property type="match status" value="1"/>
</dbReference>
<dbReference type="SUPFAM" id="SSF47954">
    <property type="entry name" value="Cyclin-like"/>
    <property type="match status" value="1"/>
</dbReference>
<dbReference type="STRING" id="669874.A0A1E4U192"/>
<keyword evidence="2" id="KW-0132">Cell division</keyword>
<gene>
    <name evidence="7" type="ORF">PACTADRAFT_47596</name>
</gene>
<keyword evidence="4" id="KW-0131">Cell cycle</keyword>
<dbReference type="InterPro" id="IPR048258">
    <property type="entry name" value="Cyclins_cyclin-box"/>
</dbReference>
<evidence type="ECO:0000256" key="2">
    <source>
        <dbReference type="ARBA" id="ARBA00022618"/>
    </source>
</evidence>
<name>A0A1E4U192_PACTA</name>
<organism evidence="7 8">
    <name type="scientific">Pachysolen tannophilus NRRL Y-2460</name>
    <dbReference type="NCBI Taxonomy" id="669874"/>
    <lineage>
        <taxon>Eukaryota</taxon>
        <taxon>Fungi</taxon>
        <taxon>Dikarya</taxon>
        <taxon>Ascomycota</taxon>
        <taxon>Saccharomycotina</taxon>
        <taxon>Pichiomycetes</taxon>
        <taxon>Pachysolenaceae</taxon>
        <taxon>Pachysolen</taxon>
    </lineage>
</organism>
<evidence type="ECO:0000259" key="6">
    <source>
        <dbReference type="SMART" id="SM00385"/>
    </source>
</evidence>
<dbReference type="AlphaFoldDB" id="A0A1E4U192"/>
<dbReference type="Proteomes" id="UP000094236">
    <property type="component" value="Unassembled WGS sequence"/>
</dbReference>
<dbReference type="CDD" id="cd20559">
    <property type="entry name" value="CYCLIN_ScCLN_like"/>
    <property type="match status" value="1"/>
</dbReference>